<comment type="caution">
    <text evidence="4">The sequence shown here is derived from an EMBL/GenBank/DDBJ whole genome shotgun (WGS) entry which is preliminary data.</text>
</comment>
<gene>
    <name evidence="4" type="ORF">FOY51_25665</name>
</gene>
<name>A0A5A7S179_9NOCA</name>
<dbReference type="InterPro" id="IPR000873">
    <property type="entry name" value="AMP-dep_synth/lig_dom"/>
</dbReference>
<dbReference type="EMBL" id="VLNY01000024">
    <property type="protein sequence ID" value="KAA0017029.1"/>
    <property type="molecule type" value="Genomic_DNA"/>
</dbReference>
<dbReference type="RefSeq" id="WP_149433114.1">
    <property type="nucleotide sequence ID" value="NZ_VLNY01000024.1"/>
</dbReference>
<evidence type="ECO:0000313" key="4">
    <source>
        <dbReference type="EMBL" id="KAA0017029.1"/>
    </source>
</evidence>
<evidence type="ECO:0000256" key="1">
    <source>
        <dbReference type="ARBA" id="ARBA00006432"/>
    </source>
</evidence>
<feature type="domain" description="AMP-dependent synthetase/ligase" evidence="3">
    <location>
        <begin position="65"/>
        <end position="407"/>
    </location>
</feature>
<organism evidence="4 5">
    <name type="scientific">Antrihabitans cavernicola</name>
    <dbReference type="NCBI Taxonomy" id="2495913"/>
    <lineage>
        <taxon>Bacteria</taxon>
        <taxon>Bacillati</taxon>
        <taxon>Actinomycetota</taxon>
        <taxon>Actinomycetes</taxon>
        <taxon>Mycobacteriales</taxon>
        <taxon>Nocardiaceae</taxon>
        <taxon>Antrihabitans</taxon>
    </lineage>
</organism>
<evidence type="ECO:0000256" key="2">
    <source>
        <dbReference type="ARBA" id="ARBA00022598"/>
    </source>
</evidence>
<comment type="similarity">
    <text evidence="1">Belongs to the ATP-dependent AMP-binding enzyme family.</text>
</comment>
<keyword evidence="5" id="KW-1185">Reference proteome</keyword>
<dbReference type="PANTHER" id="PTHR43201">
    <property type="entry name" value="ACYL-COA SYNTHETASE"/>
    <property type="match status" value="1"/>
</dbReference>
<dbReference type="AlphaFoldDB" id="A0A5A7S179"/>
<dbReference type="InterPro" id="IPR042099">
    <property type="entry name" value="ANL_N_sf"/>
</dbReference>
<dbReference type="GO" id="GO:0031956">
    <property type="term" value="F:medium-chain fatty acid-CoA ligase activity"/>
    <property type="evidence" value="ECO:0007669"/>
    <property type="project" value="TreeGrafter"/>
</dbReference>
<dbReference type="SUPFAM" id="SSF56801">
    <property type="entry name" value="Acetyl-CoA synthetase-like"/>
    <property type="match status" value="1"/>
</dbReference>
<dbReference type="Proteomes" id="UP000322244">
    <property type="component" value="Unassembled WGS sequence"/>
</dbReference>
<evidence type="ECO:0000259" key="3">
    <source>
        <dbReference type="Pfam" id="PF00501"/>
    </source>
</evidence>
<evidence type="ECO:0000313" key="5">
    <source>
        <dbReference type="Proteomes" id="UP000322244"/>
    </source>
</evidence>
<proteinExistence type="inferred from homology"/>
<keyword evidence="2 4" id="KW-0436">Ligase</keyword>
<sequence length="566" mass="62837">MNHPRATPTLLDRRTTPLKLVRGQFQRRVPLFKPVNVGVIAELAANKFGRTVPIYLDEPFSWDPEHRDTLDYVDYANLVERLSAAFKAAGAERWDRIAIVKSRSYDIQAFVWAAARIGAIPAPLSAGLDPAVLNVLLERLQPRILITDSETARYAGLDTDRFRALSCVAIGIDQVEGAISIEELWDAPTPAPSPLKDDEPMVITHTSSTTGVSKLVEASATGVSFTALMESIFPFGHSHDELLANSISHAHIAATTEQLAAFSRGTPLLGIGKPDEATILRLFARHRPTIALAHPNDFMDWEALVDDPAKPFASVRVFFNTFDAMHSRTIRRLLNASERKFPFWVDIYGMTETQALTASFFTRRSLGRRGNPDSRGNGWPLPGVRVRIADPMNGGRRRHQSEPGMIQAKTRANALSFVGTPEKYSQRRHGRWFDTGDWGRRGRWGQLKLLDRVADRIDGVESCIAIEDILLDRIPDAREVVIVPDGDGRPVPVVCMRDGTSLSSSTWRRVSADLPSLEYPFIIDWVELERTATAKARRFVLSEMIKNGGSMDIGQISSTVALRDGA</sequence>
<reference evidence="4 5" key="1">
    <citation type="submission" date="2019-07" db="EMBL/GenBank/DDBJ databases">
        <title>Rhodococcus cavernicolus sp. nov., isolated from a cave.</title>
        <authorList>
            <person name="Lee S.D."/>
        </authorList>
    </citation>
    <scope>NUCLEOTIDE SEQUENCE [LARGE SCALE GENOMIC DNA]</scope>
    <source>
        <strain evidence="4 5">C1-24</strain>
    </source>
</reference>
<dbReference type="Pfam" id="PF00501">
    <property type="entry name" value="AMP-binding"/>
    <property type="match status" value="1"/>
</dbReference>
<dbReference type="PANTHER" id="PTHR43201:SF5">
    <property type="entry name" value="MEDIUM-CHAIN ACYL-COA LIGASE ACSF2, MITOCHONDRIAL"/>
    <property type="match status" value="1"/>
</dbReference>
<dbReference type="Gene3D" id="3.40.50.12780">
    <property type="entry name" value="N-terminal domain of ligase-like"/>
    <property type="match status" value="1"/>
</dbReference>
<dbReference type="GO" id="GO:0006631">
    <property type="term" value="P:fatty acid metabolic process"/>
    <property type="evidence" value="ECO:0007669"/>
    <property type="project" value="TreeGrafter"/>
</dbReference>
<accession>A0A5A7S179</accession>
<protein>
    <submittedName>
        <fullName evidence="4">Acyl--CoA ligase</fullName>
    </submittedName>
</protein>
<dbReference type="OrthoDB" id="4495845at2"/>